<evidence type="ECO:0000256" key="4">
    <source>
        <dbReference type="ARBA" id="ARBA00050501"/>
    </source>
</evidence>
<dbReference type="SUPFAM" id="SSF52821">
    <property type="entry name" value="Rhodanese/Cell cycle control phosphatase"/>
    <property type="match status" value="2"/>
</dbReference>
<dbReference type="KEGG" id="qsa:O6P43_001217"/>
<dbReference type="CDD" id="cd01448">
    <property type="entry name" value="TST_Repeat_1"/>
    <property type="match status" value="1"/>
</dbReference>
<dbReference type="FunFam" id="3.40.250.10:FF:000019">
    <property type="entry name" value="Sulfurtransferase"/>
    <property type="match status" value="1"/>
</dbReference>
<keyword evidence="10" id="KW-1185">Reference proteome</keyword>
<comment type="catalytic activity">
    <reaction evidence="3">
        <text>thiosulfate + hydrogen cyanide = thiocyanate + sulfite + 2 H(+)</text>
        <dbReference type="Rhea" id="RHEA:16881"/>
        <dbReference type="ChEBI" id="CHEBI:15378"/>
        <dbReference type="ChEBI" id="CHEBI:17359"/>
        <dbReference type="ChEBI" id="CHEBI:18022"/>
        <dbReference type="ChEBI" id="CHEBI:18407"/>
        <dbReference type="ChEBI" id="CHEBI:33542"/>
        <dbReference type="EC" id="2.8.1.1"/>
    </reaction>
</comment>
<evidence type="ECO:0000256" key="5">
    <source>
        <dbReference type="ARBA" id="ARBA00054064"/>
    </source>
</evidence>
<comment type="catalytic activity">
    <reaction evidence="4">
        <text>2-oxo-3-sulfanylpropanoate + [thioredoxin]-dithiol = [thioredoxin]-disulfide + hydrogen sulfide + pyruvate + H(+)</text>
        <dbReference type="Rhea" id="RHEA:21740"/>
        <dbReference type="Rhea" id="RHEA-COMP:10698"/>
        <dbReference type="Rhea" id="RHEA-COMP:10700"/>
        <dbReference type="ChEBI" id="CHEBI:15361"/>
        <dbReference type="ChEBI" id="CHEBI:15378"/>
        <dbReference type="ChEBI" id="CHEBI:29919"/>
        <dbReference type="ChEBI" id="CHEBI:29950"/>
        <dbReference type="ChEBI" id="CHEBI:50058"/>
        <dbReference type="ChEBI" id="CHEBI:57678"/>
        <dbReference type="EC" id="2.8.1.2"/>
    </reaction>
</comment>
<dbReference type="Proteomes" id="UP001163823">
    <property type="component" value="Chromosome 1"/>
</dbReference>
<dbReference type="InterPro" id="IPR036873">
    <property type="entry name" value="Rhodanese-like_dom_sf"/>
</dbReference>
<feature type="domain" description="Rhodanese" evidence="8">
    <location>
        <begin position="260"/>
        <end position="374"/>
    </location>
</feature>
<dbReference type="SMART" id="SM00450">
    <property type="entry name" value="RHOD"/>
    <property type="match status" value="2"/>
</dbReference>
<feature type="domain" description="Rhodanese" evidence="8">
    <location>
        <begin position="92"/>
        <end position="209"/>
    </location>
</feature>
<comment type="caution">
    <text evidence="9">The sequence shown here is derived from an EMBL/GenBank/DDBJ whole genome shotgun (WGS) entry which is preliminary data.</text>
</comment>
<feature type="compositionally biased region" description="Basic and acidic residues" evidence="7">
    <location>
        <begin position="263"/>
        <end position="275"/>
    </location>
</feature>
<dbReference type="Pfam" id="PF00581">
    <property type="entry name" value="Rhodanese"/>
    <property type="match status" value="2"/>
</dbReference>
<protein>
    <recommendedName>
        <fullName evidence="6">Sulfurtransferase</fullName>
    </recommendedName>
</protein>
<keyword evidence="2" id="KW-0677">Repeat</keyword>
<dbReference type="CDD" id="cd01449">
    <property type="entry name" value="TST_Repeat_2"/>
    <property type="match status" value="1"/>
</dbReference>
<dbReference type="GO" id="GO:0004792">
    <property type="term" value="F:thiosulfate-cyanide sulfurtransferase activity"/>
    <property type="evidence" value="ECO:0007669"/>
    <property type="project" value="UniProtKB-EC"/>
</dbReference>
<dbReference type="PROSITE" id="PS00683">
    <property type="entry name" value="RHODANESE_2"/>
    <property type="match status" value="1"/>
</dbReference>
<proteinExistence type="predicted"/>
<accession>A0AAD7VNP5</accession>
<evidence type="ECO:0000313" key="10">
    <source>
        <dbReference type="Proteomes" id="UP001163823"/>
    </source>
</evidence>
<feature type="region of interest" description="Disordered" evidence="7">
    <location>
        <begin position="263"/>
        <end position="292"/>
    </location>
</feature>
<keyword evidence="1 6" id="KW-0808">Transferase</keyword>
<evidence type="ECO:0000256" key="3">
    <source>
        <dbReference type="ARBA" id="ARBA00047549"/>
    </source>
</evidence>
<evidence type="ECO:0000256" key="1">
    <source>
        <dbReference type="ARBA" id="ARBA00022679"/>
    </source>
</evidence>
<dbReference type="FunFam" id="3.40.250.10:FF:000001">
    <property type="entry name" value="Sulfurtransferase"/>
    <property type="match status" value="1"/>
</dbReference>
<evidence type="ECO:0000256" key="2">
    <source>
        <dbReference type="ARBA" id="ARBA00022737"/>
    </source>
</evidence>
<dbReference type="PROSITE" id="PS00380">
    <property type="entry name" value="RHODANESE_1"/>
    <property type="match status" value="1"/>
</dbReference>
<evidence type="ECO:0000259" key="8">
    <source>
        <dbReference type="PROSITE" id="PS50206"/>
    </source>
</evidence>
<dbReference type="InterPro" id="IPR001307">
    <property type="entry name" value="Thiosulphate_STrfase_CS"/>
</dbReference>
<sequence length="376" mass="41366">MASSLLTRTLLGPRLIQPSFSFTQKPKILTSLFNKRPAYLGSHPAYTAYRRFSRVPCVMASSLSGTRADFSTISESTNEPVVSVDWLHANLNGPDIKVLDASWYMPDEQRNPIQEYQVAHIPGALFFDVDGISDRSTRLPHMLPSEEAFAAAVSALGIENKDGLIVYDGKGIFSAARVWWMFQVFGHDRVWVLDGGLPRWRASGYDVESSASSDAILKASAASEAIEKVYQGQAVGPVTFQTKFRPHLVWTLEQVRKNIEEKTHQHIDARSKPRFDGSAPDPRKGIRSGHVPGSQCIPYAQVLDASYTLLPPDELKKRFDQEGILLESPAVTSCGSGVTACILALGLHRLGKTDVAVYDGSWSEWGAQSETPVETS</sequence>
<dbReference type="GO" id="GO:0005739">
    <property type="term" value="C:mitochondrion"/>
    <property type="evidence" value="ECO:0007669"/>
    <property type="project" value="TreeGrafter"/>
</dbReference>
<comment type="function">
    <text evidence="5">Catalyzes the transfer of a sulfur ion from a donor to cyanide or to other thiol compounds. Substrate preference is 3-mercaptopyruvate &gt; thiosulfate. Involved in embryo and seed development.</text>
</comment>
<dbReference type="AlphaFoldDB" id="A0AAD7VNP5"/>
<evidence type="ECO:0000256" key="7">
    <source>
        <dbReference type="SAM" id="MobiDB-lite"/>
    </source>
</evidence>
<dbReference type="GO" id="GO:0016784">
    <property type="term" value="F:3-mercaptopyruvate sulfurtransferase activity"/>
    <property type="evidence" value="ECO:0007669"/>
    <property type="project" value="UniProtKB-EC"/>
</dbReference>
<dbReference type="EMBL" id="JARAOO010000001">
    <property type="protein sequence ID" value="KAJ7982044.1"/>
    <property type="molecule type" value="Genomic_DNA"/>
</dbReference>
<dbReference type="Gene3D" id="3.40.250.10">
    <property type="entry name" value="Rhodanese-like domain"/>
    <property type="match status" value="2"/>
</dbReference>
<reference evidence="9 10" key="1">
    <citation type="journal article" date="2023" name="Science">
        <title>Elucidation of the pathway for biosynthesis of saponin adjuvants from the soapbark tree.</title>
        <authorList>
            <person name="Reed J."/>
            <person name="Orme A."/>
            <person name="El-Demerdash A."/>
            <person name="Owen C."/>
            <person name="Martin L.B.B."/>
            <person name="Misra R.C."/>
            <person name="Kikuchi S."/>
            <person name="Rejzek M."/>
            <person name="Martin A.C."/>
            <person name="Harkess A."/>
            <person name="Leebens-Mack J."/>
            <person name="Louveau T."/>
            <person name="Stephenson M.J."/>
            <person name="Osbourn A."/>
        </authorList>
    </citation>
    <scope>NUCLEOTIDE SEQUENCE [LARGE SCALE GENOMIC DNA]</scope>
    <source>
        <strain evidence="9">S10</strain>
    </source>
</reference>
<dbReference type="PANTHER" id="PTHR11364">
    <property type="entry name" value="THIOSULFATE SULFERTANSFERASE"/>
    <property type="match status" value="1"/>
</dbReference>
<dbReference type="InterPro" id="IPR045078">
    <property type="entry name" value="TST/MPST-like"/>
</dbReference>
<organism evidence="9 10">
    <name type="scientific">Quillaja saponaria</name>
    <name type="common">Soap bark tree</name>
    <dbReference type="NCBI Taxonomy" id="32244"/>
    <lineage>
        <taxon>Eukaryota</taxon>
        <taxon>Viridiplantae</taxon>
        <taxon>Streptophyta</taxon>
        <taxon>Embryophyta</taxon>
        <taxon>Tracheophyta</taxon>
        <taxon>Spermatophyta</taxon>
        <taxon>Magnoliopsida</taxon>
        <taxon>eudicotyledons</taxon>
        <taxon>Gunneridae</taxon>
        <taxon>Pentapetalae</taxon>
        <taxon>rosids</taxon>
        <taxon>fabids</taxon>
        <taxon>Fabales</taxon>
        <taxon>Quillajaceae</taxon>
        <taxon>Quillaja</taxon>
    </lineage>
</organism>
<name>A0AAD7VNP5_QUISA</name>
<dbReference type="PROSITE" id="PS50206">
    <property type="entry name" value="RHODANESE_3"/>
    <property type="match status" value="2"/>
</dbReference>
<evidence type="ECO:0000256" key="6">
    <source>
        <dbReference type="RuleBase" id="RU000507"/>
    </source>
</evidence>
<dbReference type="PANTHER" id="PTHR11364:SF27">
    <property type="entry name" value="SULFURTRANSFERASE"/>
    <property type="match status" value="1"/>
</dbReference>
<gene>
    <name evidence="9" type="ORF">O6P43_001217</name>
</gene>
<evidence type="ECO:0000313" key="9">
    <source>
        <dbReference type="EMBL" id="KAJ7982044.1"/>
    </source>
</evidence>
<dbReference type="InterPro" id="IPR001763">
    <property type="entry name" value="Rhodanese-like_dom"/>
</dbReference>
<dbReference type="GO" id="GO:0009793">
    <property type="term" value="P:embryo development ending in seed dormancy"/>
    <property type="evidence" value="ECO:0007669"/>
    <property type="project" value="UniProtKB-ARBA"/>
</dbReference>